<feature type="transmembrane region" description="Helical" evidence="10">
    <location>
        <begin position="6"/>
        <end position="23"/>
    </location>
</feature>
<organism evidence="11">
    <name type="scientific">Amphimedon queenslandica</name>
    <name type="common">Sponge</name>
    <dbReference type="NCBI Taxonomy" id="400682"/>
    <lineage>
        <taxon>Eukaryota</taxon>
        <taxon>Metazoa</taxon>
        <taxon>Porifera</taxon>
        <taxon>Demospongiae</taxon>
        <taxon>Heteroscleromorpha</taxon>
        <taxon>Haplosclerida</taxon>
        <taxon>Niphatidae</taxon>
        <taxon>Amphimedon</taxon>
    </lineage>
</organism>
<dbReference type="AlphaFoldDB" id="A0A1X7V6F4"/>
<dbReference type="EnsemblMetazoa" id="Aqu2.1.35578_001">
    <property type="protein sequence ID" value="Aqu2.1.35578_001"/>
    <property type="gene ID" value="Aqu2.1.35578"/>
</dbReference>
<keyword evidence="3 8" id="KW-0349">Heme</keyword>
<evidence type="ECO:0000313" key="11">
    <source>
        <dbReference type="EnsemblMetazoa" id="Aqu2.1.35578_001"/>
    </source>
</evidence>
<dbReference type="InParanoid" id="A0A1X7V6F4"/>
<sequence length="115" mass="13474">MYYTSVLLLPGGCGILIPIQMLHRSVEHWEQPEFFRPERFESSICIYWMSCVFIMTGLVLMRSHVILCVIMPFGAGPRNCVGMRFALMETKMCLMTLLRKYKFEREPDTQATDHF</sequence>
<dbReference type="eggNOG" id="KOG0158">
    <property type="taxonomic scope" value="Eukaryota"/>
</dbReference>
<dbReference type="GO" id="GO:0016705">
    <property type="term" value="F:oxidoreductase activity, acting on paired donors, with incorporation or reduction of molecular oxygen"/>
    <property type="evidence" value="ECO:0007669"/>
    <property type="project" value="InterPro"/>
</dbReference>
<dbReference type="PRINTS" id="PR00465">
    <property type="entry name" value="EP450IV"/>
</dbReference>
<evidence type="ECO:0000256" key="7">
    <source>
        <dbReference type="ARBA" id="ARBA00023033"/>
    </source>
</evidence>
<dbReference type="GO" id="GO:0020037">
    <property type="term" value="F:heme binding"/>
    <property type="evidence" value="ECO:0007669"/>
    <property type="project" value="InterPro"/>
</dbReference>
<dbReference type="GO" id="GO:0005506">
    <property type="term" value="F:iron ion binding"/>
    <property type="evidence" value="ECO:0007669"/>
    <property type="project" value="InterPro"/>
</dbReference>
<evidence type="ECO:0000256" key="3">
    <source>
        <dbReference type="ARBA" id="ARBA00022617"/>
    </source>
</evidence>
<accession>A0A1X7V6F4</accession>
<dbReference type="SUPFAM" id="SSF48264">
    <property type="entry name" value="Cytochrome P450"/>
    <property type="match status" value="1"/>
</dbReference>
<reference evidence="11" key="1">
    <citation type="submission" date="2017-05" db="UniProtKB">
        <authorList>
            <consortium name="EnsemblMetazoa"/>
        </authorList>
    </citation>
    <scope>IDENTIFICATION</scope>
</reference>
<comment type="similarity">
    <text evidence="2 9">Belongs to the cytochrome P450 family.</text>
</comment>
<dbReference type="InterPro" id="IPR036396">
    <property type="entry name" value="Cyt_P450_sf"/>
</dbReference>
<dbReference type="PANTHER" id="PTHR24292:SF54">
    <property type="entry name" value="CYP9F3-RELATED"/>
    <property type="match status" value="1"/>
</dbReference>
<keyword evidence="5 9" id="KW-0560">Oxidoreductase</keyword>
<keyword evidence="7 9" id="KW-0503">Monooxygenase</keyword>
<evidence type="ECO:0000256" key="8">
    <source>
        <dbReference type="PIRSR" id="PIRSR602403-1"/>
    </source>
</evidence>
<name>A0A1X7V6F4_AMPQE</name>
<feature type="binding site" description="axial binding residue" evidence="8">
    <location>
        <position position="80"/>
    </location>
    <ligand>
        <name>heme</name>
        <dbReference type="ChEBI" id="CHEBI:30413"/>
    </ligand>
    <ligandPart>
        <name>Fe</name>
        <dbReference type="ChEBI" id="CHEBI:18248"/>
    </ligandPart>
</feature>
<dbReference type="PANTHER" id="PTHR24292">
    <property type="entry name" value="CYTOCHROME P450"/>
    <property type="match status" value="1"/>
</dbReference>
<dbReference type="InterPro" id="IPR002403">
    <property type="entry name" value="Cyt_P450_E_grp-IV"/>
</dbReference>
<comment type="cofactor">
    <cofactor evidence="1 8">
        <name>heme</name>
        <dbReference type="ChEBI" id="CHEBI:30413"/>
    </cofactor>
</comment>
<keyword evidence="6 8" id="KW-0408">Iron</keyword>
<protein>
    <recommendedName>
        <fullName evidence="12">Cytochrome P450</fullName>
    </recommendedName>
</protein>
<dbReference type="InterPro" id="IPR017972">
    <property type="entry name" value="Cyt_P450_CS"/>
</dbReference>
<dbReference type="GO" id="GO:0004497">
    <property type="term" value="F:monooxygenase activity"/>
    <property type="evidence" value="ECO:0007669"/>
    <property type="project" value="UniProtKB-KW"/>
</dbReference>
<evidence type="ECO:0000256" key="9">
    <source>
        <dbReference type="RuleBase" id="RU000461"/>
    </source>
</evidence>
<keyword evidence="10" id="KW-0812">Transmembrane</keyword>
<dbReference type="Pfam" id="PF00067">
    <property type="entry name" value="p450"/>
    <property type="match status" value="1"/>
</dbReference>
<dbReference type="PROSITE" id="PS00086">
    <property type="entry name" value="CYTOCHROME_P450"/>
    <property type="match status" value="1"/>
</dbReference>
<keyword evidence="10" id="KW-0472">Membrane</keyword>
<feature type="transmembrane region" description="Helical" evidence="10">
    <location>
        <begin position="44"/>
        <end position="75"/>
    </location>
</feature>
<keyword evidence="10" id="KW-1133">Transmembrane helix</keyword>
<evidence type="ECO:0000256" key="10">
    <source>
        <dbReference type="SAM" id="Phobius"/>
    </source>
</evidence>
<evidence type="ECO:0000256" key="1">
    <source>
        <dbReference type="ARBA" id="ARBA00001971"/>
    </source>
</evidence>
<evidence type="ECO:0008006" key="12">
    <source>
        <dbReference type="Google" id="ProtNLM"/>
    </source>
</evidence>
<evidence type="ECO:0000256" key="2">
    <source>
        <dbReference type="ARBA" id="ARBA00010617"/>
    </source>
</evidence>
<dbReference type="OrthoDB" id="1470350at2759"/>
<dbReference type="STRING" id="400682.A0A1X7V6F4"/>
<evidence type="ECO:0000256" key="5">
    <source>
        <dbReference type="ARBA" id="ARBA00023002"/>
    </source>
</evidence>
<evidence type="ECO:0000256" key="6">
    <source>
        <dbReference type="ARBA" id="ARBA00023004"/>
    </source>
</evidence>
<dbReference type="Gene3D" id="1.10.630.10">
    <property type="entry name" value="Cytochrome P450"/>
    <property type="match status" value="1"/>
</dbReference>
<dbReference type="InterPro" id="IPR001128">
    <property type="entry name" value="Cyt_P450"/>
</dbReference>
<evidence type="ECO:0000256" key="4">
    <source>
        <dbReference type="ARBA" id="ARBA00022723"/>
    </source>
</evidence>
<keyword evidence="4 8" id="KW-0479">Metal-binding</keyword>
<dbReference type="InterPro" id="IPR050476">
    <property type="entry name" value="Insect_CytP450_Detox"/>
</dbReference>
<proteinExistence type="inferred from homology"/>